<dbReference type="AlphaFoldDB" id="A0A139I7J4"/>
<evidence type="ECO:0000313" key="3">
    <source>
        <dbReference type="Proteomes" id="UP000073492"/>
    </source>
</evidence>
<accession>A0A139I7J4</accession>
<organism evidence="2 3">
    <name type="scientific">Pseudocercospora musae</name>
    <dbReference type="NCBI Taxonomy" id="113226"/>
    <lineage>
        <taxon>Eukaryota</taxon>
        <taxon>Fungi</taxon>
        <taxon>Dikarya</taxon>
        <taxon>Ascomycota</taxon>
        <taxon>Pezizomycotina</taxon>
        <taxon>Dothideomycetes</taxon>
        <taxon>Dothideomycetidae</taxon>
        <taxon>Mycosphaerellales</taxon>
        <taxon>Mycosphaerellaceae</taxon>
        <taxon>Pseudocercospora</taxon>
    </lineage>
</organism>
<keyword evidence="1" id="KW-0812">Transmembrane</keyword>
<evidence type="ECO:0000313" key="2">
    <source>
        <dbReference type="EMBL" id="KXT10609.1"/>
    </source>
</evidence>
<proteinExistence type="predicted"/>
<feature type="transmembrane region" description="Helical" evidence="1">
    <location>
        <begin position="253"/>
        <end position="273"/>
    </location>
</feature>
<keyword evidence="1" id="KW-1133">Transmembrane helix</keyword>
<dbReference type="EMBL" id="LFZO01000250">
    <property type="protein sequence ID" value="KXT10609.1"/>
    <property type="molecule type" value="Genomic_DNA"/>
</dbReference>
<comment type="caution">
    <text evidence="2">The sequence shown here is derived from an EMBL/GenBank/DDBJ whole genome shotgun (WGS) entry which is preliminary data.</text>
</comment>
<dbReference type="Proteomes" id="UP000073492">
    <property type="component" value="Unassembled WGS sequence"/>
</dbReference>
<feature type="transmembrane region" description="Helical" evidence="1">
    <location>
        <begin position="220"/>
        <end position="241"/>
    </location>
</feature>
<reference evidence="2 3" key="1">
    <citation type="submission" date="2015-07" db="EMBL/GenBank/DDBJ databases">
        <title>Comparative genomics of the Sigatoka disease complex on banana suggests a link between parallel evolutionary changes in Pseudocercospora fijiensis and Pseudocercospora eumusae and increased virulence on the banana host.</title>
        <authorList>
            <person name="Chang T.-C."/>
            <person name="Salvucci A."/>
            <person name="Crous P.W."/>
            <person name="Stergiopoulos I."/>
        </authorList>
    </citation>
    <scope>NUCLEOTIDE SEQUENCE [LARGE SCALE GENOMIC DNA]</scope>
    <source>
        <strain evidence="2 3">CBS 116634</strain>
    </source>
</reference>
<protein>
    <submittedName>
        <fullName evidence="2">Uncharacterized protein</fullName>
    </submittedName>
</protein>
<gene>
    <name evidence="2" type="ORF">AC579_7525</name>
</gene>
<sequence length="284" mass="32420">MASESDDFKDVEERTSHVCRINHDPRPMNTIRVLNGSEMLYGKNYWQKDNQVFAPPRSITRTASIDRLNRVDRSEPFRIRRLDIRRLKSEKRIAEAQRQESRERRFIDYVTISSEFSYPKECVKVTFAPAVVNYTDGTRTLLFVPEHSIIKVSFVSADPALPWNQYVSVQTITHPLHHRQYLAIEYRLENLLSVTGFLIQGILTTIAMRTIDNPVRTVSWVPFLVSMLLPITSIVPMGRGCSDKNELPSQQKLILGFCLGLGVPSGFLLSLALRAAARCHSTSL</sequence>
<keyword evidence="1" id="KW-0472">Membrane</keyword>
<keyword evidence="3" id="KW-1185">Reference proteome</keyword>
<name>A0A139I7J4_9PEZI</name>
<evidence type="ECO:0000256" key="1">
    <source>
        <dbReference type="SAM" id="Phobius"/>
    </source>
</evidence>